<keyword evidence="2" id="KW-1133">Transmembrane helix</keyword>
<sequence length="1331" mass="157360">MLNYIEDFEEHLKNRQNKAISEYKILFFIISIYDLLGVPPKTLNSRFIRKLSQSCKGTDQIYRLLCLQYIGNRDLINDVELFKLQKYQKPNGGFTIQNSAYADVNDTFWIGYTLESYKWLLPYRAGPLYSFIVAVFRHVNLSQKENFDQQIQYLAQMVVLQTNIFNSLMNEAEKLIFSNLSPNGLLDLKILSIQGGFSGSEQDIIRHINNKYQIQLDIMDNKILFRRFLNKINTFEEKIAIKLKDKIQTHSQLDITEFRKGFNRRMAKNLRIKDEELIKLLQSMMQEHFFTGKINKKSRFPFSHNFYFIRESYLEYLIVCNKPVSWENIRHEKRRLDEISKDIYSMTREMEISTSNIMNEIESLIIVGIDPEFIEERLTFNIKKTLMDASFFNKTIESFESEFELIKPQVALETLFKRWNFIYSSLQKNFQNVRRILTIKIGTLREEIDQHQLTVDLEKLISNKIGFLMEQFDGFDRTFRIKLESEYSRDNVNRLEIFLQEIETSTEDADHQVRALSLRISSKEKNIASFRKKVISRWISQLDEFKNVISYYNLGISLWNKKIGEIDINFNQFTSTIEKFKDQINQFIQDHDYSQALKNTETGFVEISKNIGKFSKNLKKDIGKYYKKNRKLAPLIRTIQNEWLEMQNILEEDIQTTRDQYSQSIQMDLKTHLRETLNLKVTKVITEMRQEIIKVEKQINSEILKEGDFPKSQYITKIQDLNEIVIDKSQDVSQAVKSAVSKYKKFDFSPIISNFEKFKIDFLEEIKNLERKFQGDELIYCILQHAKNQKLNFIPMSEISQLVKTDEKELLDQLSLLVTDGRLNARIFGDPITIEVHNESWRNYKRLRAHNLILLRELNSSTNKIEIFFEKSIQSNEFMSSIVQIRQLCLNFKQSIFQTLESYEIFIQKNNIDMKNTLLEKTYRDFYLQLEKLTQRVESFAKNCDLAEKYQDFLNQNTILLEENINSEIRRLHRYVDSRPKTSSSKQSIEWLNSQKNALNNGITLIDNKIEEFAQQNVMGDIHLVVRHLDNSYQQQKHNLLNEYQNALEDLLERIALQEINSMQKDMDKILLGLQNSLNDFIYNYDLEITNKIRSKEFLLASKKLKIRTQLIEERVKKIEKKMAISNKSLSNRSKIFSIKYSNYYKEQWEEFLSDFIKTQLQAKFIALQTEMILHFTFFSMKSLKGNYVPLRVFTEDLKIKHTVVKHALMTLISEDILPGKVDLSYDIYFEGSDELDAETIASLDIIKKTNVKFYMGISRVSNVMKLLYPFLASIPPIITIIYLIGDSTSRVLWVLAPMLILIFIISVVWIKKGKDKVKKDQLLRKSRQLN</sequence>
<gene>
    <name evidence="3" type="ORF">NEF87_004770</name>
</gene>
<feature type="transmembrane region" description="Helical" evidence="2">
    <location>
        <begin position="1292"/>
        <end position="1311"/>
    </location>
</feature>
<organism evidence="3 4">
    <name type="scientific">Candidatus Lokiarchaeum ossiferum</name>
    <dbReference type="NCBI Taxonomy" id="2951803"/>
    <lineage>
        <taxon>Archaea</taxon>
        <taxon>Promethearchaeati</taxon>
        <taxon>Promethearchaeota</taxon>
        <taxon>Promethearchaeia</taxon>
        <taxon>Promethearchaeales</taxon>
        <taxon>Promethearchaeaceae</taxon>
        <taxon>Candidatus Lokiarchaeum</taxon>
    </lineage>
</organism>
<keyword evidence="1" id="KW-0175">Coiled coil</keyword>
<accession>A0ABY6HYJ5</accession>
<evidence type="ECO:0000313" key="3">
    <source>
        <dbReference type="EMBL" id="UYP48485.1"/>
    </source>
</evidence>
<evidence type="ECO:0000256" key="2">
    <source>
        <dbReference type="SAM" id="Phobius"/>
    </source>
</evidence>
<protein>
    <submittedName>
        <fullName evidence="3">Uncharacterized protein</fullName>
    </submittedName>
</protein>
<proteinExistence type="predicted"/>
<reference evidence="3" key="1">
    <citation type="submission" date="2022-09" db="EMBL/GenBank/DDBJ databases">
        <title>Actin cytoskeleton and complex cell architecture in an #Asgard archaeon.</title>
        <authorList>
            <person name="Ponce Toledo R.I."/>
            <person name="Schleper C."/>
            <person name="Rodrigues Oliveira T."/>
            <person name="Wollweber F."/>
            <person name="Xu J."/>
            <person name="Rittmann S."/>
            <person name="Klingl A."/>
            <person name="Pilhofer M."/>
        </authorList>
    </citation>
    <scope>NUCLEOTIDE SEQUENCE</scope>
    <source>
        <strain evidence="3">B-35</strain>
    </source>
</reference>
<feature type="transmembrane region" description="Helical" evidence="2">
    <location>
        <begin position="1267"/>
        <end position="1286"/>
    </location>
</feature>
<keyword evidence="2" id="KW-0472">Membrane</keyword>
<keyword evidence="4" id="KW-1185">Reference proteome</keyword>
<feature type="coiled-coil region" evidence="1">
    <location>
        <begin position="1034"/>
        <end position="1061"/>
    </location>
</feature>
<evidence type="ECO:0000313" key="4">
    <source>
        <dbReference type="Proteomes" id="UP001208689"/>
    </source>
</evidence>
<dbReference type="EMBL" id="CP104013">
    <property type="protein sequence ID" value="UYP48485.1"/>
    <property type="molecule type" value="Genomic_DNA"/>
</dbReference>
<evidence type="ECO:0000256" key="1">
    <source>
        <dbReference type="SAM" id="Coils"/>
    </source>
</evidence>
<dbReference type="Proteomes" id="UP001208689">
    <property type="component" value="Chromosome"/>
</dbReference>
<keyword evidence="2" id="KW-0812">Transmembrane</keyword>
<name>A0ABY6HYJ5_9ARCH</name>